<dbReference type="InterPro" id="IPR009057">
    <property type="entry name" value="Homeodomain-like_sf"/>
</dbReference>
<dbReference type="InterPro" id="IPR050109">
    <property type="entry name" value="HTH-type_TetR-like_transc_reg"/>
</dbReference>
<evidence type="ECO:0000313" key="7">
    <source>
        <dbReference type="Proteomes" id="UP000548476"/>
    </source>
</evidence>
<dbReference type="PANTHER" id="PTHR30055:SF234">
    <property type="entry name" value="HTH-TYPE TRANSCRIPTIONAL REGULATOR BETI"/>
    <property type="match status" value="1"/>
</dbReference>
<evidence type="ECO:0000256" key="3">
    <source>
        <dbReference type="ARBA" id="ARBA00023163"/>
    </source>
</evidence>
<keyword evidence="2 4" id="KW-0238">DNA-binding</keyword>
<dbReference type="EMBL" id="JACHGT010000004">
    <property type="protein sequence ID" value="MBB6034105.1"/>
    <property type="molecule type" value="Genomic_DNA"/>
</dbReference>
<evidence type="ECO:0000256" key="1">
    <source>
        <dbReference type="ARBA" id="ARBA00023015"/>
    </source>
</evidence>
<evidence type="ECO:0000256" key="2">
    <source>
        <dbReference type="ARBA" id="ARBA00023125"/>
    </source>
</evidence>
<reference evidence="6 7" key="1">
    <citation type="submission" date="2020-08" db="EMBL/GenBank/DDBJ databases">
        <title>Genomic Encyclopedia of Type Strains, Phase IV (KMG-IV): sequencing the most valuable type-strain genomes for metagenomic binning, comparative biology and taxonomic classification.</title>
        <authorList>
            <person name="Goeker M."/>
        </authorList>
    </citation>
    <scope>NUCLEOTIDE SEQUENCE [LARGE SCALE GENOMIC DNA]</scope>
    <source>
        <strain evidence="6 7">YIM 65646</strain>
    </source>
</reference>
<organism evidence="6 7">
    <name type="scientific">Phytomonospora endophytica</name>
    <dbReference type="NCBI Taxonomy" id="714109"/>
    <lineage>
        <taxon>Bacteria</taxon>
        <taxon>Bacillati</taxon>
        <taxon>Actinomycetota</taxon>
        <taxon>Actinomycetes</taxon>
        <taxon>Micromonosporales</taxon>
        <taxon>Micromonosporaceae</taxon>
        <taxon>Phytomonospora</taxon>
    </lineage>
</organism>
<feature type="DNA-binding region" description="H-T-H motif" evidence="4">
    <location>
        <begin position="31"/>
        <end position="50"/>
    </location>
</feature>
<dbReference type="PRINTS" id="PR00455">
    <property type="entry name" value="HTHTETR"/>
</dbReference>
<dbReference type="SUPFAM" id="SSF46689">
    <property type="entry name" value="Homeodomain-like"/>
    <property type="match status" value="1"/>
</dbReference>
<feature type="domain" description="HTH tetR-type" evidence="5">
    <location>
        <begin position="8"/>
        <end position="68"/>
    </location>
</feature>
<keyword evidence="1" id="KW-0805">Transcription regulation</keyword>
<evidence type="ECO:0000259" key="5">
    <source>
        <dbReference type="PROSITE" id="PS50977"/>
    </source>
</evidence>
<dbReference type="Pfam" id="PF14246">
    <property type="entry name" value="TetR_C_7"/>
    <property type="match status" value="1"/>
</dbReference>
<keyword evidence="7" id="KW-1185">Reference proteome</keyword>
<comment type="caution">
    <text evidence="6">The sequence shown here is derived from an EMBL/GenBank/DDBJ whole genome shotgun (WGS) entry which is preliminary data.</text>
</comment>
<dbReference type="PANTHER" id="PTHR30055">
    <property type="entry name" value="HTH-TYPE TRANSCRIPTIONAL REGULATOR RUTR"/>
    <property type="match status" value="1"/>
</dbReference>
<dbReference type="InterPro" id="IPR036271">
    <property type="entry name" value="Tet_transcr_reg_TetR-rel_C_sf"/>
</dbReference>
<dbReference type="GO" id="GO:0003700">
    <property type="term" value="F:DNA-binding transcription factor activity"/>
    <property type="evidence" value="ECO:0007669"/>
    <property type="project" value="TreeGrafter"/>
</dbReference>
<dbReference type="PROSITE" id="PS50977">
    <property type="entry name" value="HTH_TETR_2"/>
    <property type="match status" value="1"/>
</dbReference>
<dbReference type="RefSeq" id="WP_184786996.1">
    <property type="nucleotide sequence ID" value="NZ_BONT01000044.1"/>
</dbReference>
<dbReference type="SUPFAM" id="SSF48498">
    <property type="entry name" value="Tetracyclin repressor-like, C-terminal domain"/>
    <property type="match status" value="1"/>
</dbReference>
<keyword evidence="3" id="KW-0804">Transcription</keyword>
<dbReference type="AlphaFoldDB" id="A0A841FEW5"/>
<name>A0A841FEW5_9ACTN</name>
<sequence length="200" mass="21427">MDLTPRQTEARDRILDAGLAVLSEKGLIRATTKEIARAAGYSEANLYKHFASKDDLMVAVFMERLPALGALLEALIKTPGTGELRANMEHVAATALAFFRGSVPIAGAVLADPQLLRKQRATDVHATRGPWVPMQRLTAYLDAEKEAGQLGPDDDPEAMAKLLMGACLQESFIHTLRGTGTPTPAEDAALAARLVGALLR</sequence>
<dbReference type="GO" id="GO:0000976">
    <property type="term" value="F:transcription cis-regulatory region binding"/>
    <property type="evidence" value="ECO:0007669"/>
    <property type="project" value="TreeGrafter"/>
</dbReference>
<gene>
    <name evidence="6" type="ORF">HNR73_001955</name>
</gene>
<dbReference type="Proteomes" id="UP000548476">
    <property type="component" value="Unassembled WGS sequence"/>
</dbReference>
<accession>A0A841FEW5</accession>
<proteinExistence type="predicted"/>
<evidence type="ECO:0000256" key="4">
    <source>
        <dbReference type="PROSITE-ProRule" id="PRU00335"/>
    </source>
</evidence>
<dbReference type="Gene3D" id="1.10.357.10">
    <property type="entry name" value="Tetracycline Repressor, domain 2"/>
    <property type="match status" value="1"/>
</dbReference>
<dbReference type="InterPro" id="IPR039536">
    <property type="entry name" value="TetR_C_Proteobacteria"/>
</dbReference>
<dbReference type="Pfam" id="PF00440">
    <property type="entry name" value="TetR_N"/>
    <property type="match status" value="1"/>
</dbReference>
<dbReference type="InterPro" id="IPR001647">
    <property type="entry name" value="HTH_TetR"/>
</dbReference>
<evidence type="ECO:0000313" key="6">
    <source>
        <dbReference type="EMBL" id="MBB6034105.1"/>
    </source>
</evidence>
<protein>
    <submittedName>
        <fullName evidence="6">AcrR family transcriptional regulator</fullName>
    </submittedName>
</protein>